<feature type="region of interest" description="Disordered" evidence="1">
    <location>
        <begin position="237"/>
        <end position="282"/>
    </location>
</feature>
<accession>A0A5N7BLW7</accession>
<evidence type="ECO:0000313" key="2">
    <source>
        <dbReference type="EMBL" id="KAE8382791.1"/>
    </source>
</evidence>
<dbReference type="Proteomes" id="UP000326198">
    <property type="component" value="Unassembled WGS sequence"/>
</dbReference>
<organism evidence="2 3">
    <name type="scientific">Aspergillus bertholletiae</name>
    <dbReference type="NCBI Taxonomy" id="1226010"/>
    <lineage>
        <taxon>Eukaryota</taxon>
        <taxon>Fungi</taxon>
        <taxon>Dikarya</taxon>
        <taxon>Ascomycota</taxon>
        <taxon>Pezizomycotina</taxon>
        <taxon>Eurotiomycetes</taxon>
        <taxon>Eurotiomycetidae</taxon>
        <taxon>Eurotiales</taxon>
        <taxon>Aspergillaceae</taxon>
        <taxon>Aspergillus</taxon>
        <taxon>Aspergillus subgen. Circumdati</taxon>
    </lineage>
</organism>
<feature type="region of interest" description="Disordered" evidence="1">
    <location>
        <begin position="1"/>
        <end position="76"/>
    </location>
</feature>
<feature type="compositionally biased region" description="Pro residues" evidence="1">
    <location>
        <begin position="49"/>
        <end position="58"/>
    </location>
</feature>
<name>A0A5N7BLW7_9EURO</name>
<keyword evidence="3" id="KW-1185">Reference proteome</keyword>
<feature type="region of interest" description="Disordered" evidence="1">
    <location>
        <begin position="106"/>
        <end position="140"/>
    </location>
</feature>
<sequence>MLLSTSLAVHRQAPPVRPSRSLDGLERSVPPHAPHPASRSALRLDKPLPELPAKPLPETPSMESSTGWSDDSSTDVSFETRWTSDASSEEYPICVRSASDDLDEFVGHSPISSIDHSSSVQPYNKPEPSPLAPTTVSDGHQCHQPLPMATRAAPNHYFREKKFEYFPELAMASELPHGYLQYPPTPRKQNSSRLNLAVFDFTKISPRSTSPDKRALAYDVRKSIRSYVYQRLSKHSIDKIKPKRRPRASTAPSEFSDEYRSSRKTSSSNYSNYSDHGSTAPQNNFIYRLSMDSSSTEDESDRTVNLITPYQKKQPTVRISTYQRYGPATRENSRREKKISYLQRGNVKFPKYRKQSTTCWYETSSKTGPSTYSTLQQGTRFCVRVLQDGTSHVLIALDGARQKIIQAQVDRRRRLLKSKIKIIRPVTPVDEDPIWI</sequence>
<gene>
    <name evidence="2" type="ORF">BDV26DRAFT_209186</name>
</gene>
<dbReference type="AlphaFoldDB" id="A0A5N7BLW7"/>
<dbReference type="EMBL" id="ML736159">
    <property type="protein sequence ID" value="KAE8382791.1"/>
    <property type="molecule type" value="Genomic_DNA"/>
</dbReference>
<dbReference type="OrthoDB" id="4225223at2759"/>
<feature type="compositionally biased region" description="Low complexity" evidence="1">
    <location>
        <begin position="59"/>
        <end position="76"/>
    </location>
</feature>
<reference evidence="2 3" key="1">
    <citation type="submission" date="2019-04" db="EMBL/GenBank/DDBJ databases">
        <title>Friends and foes A comparative genomics studyof 23 Aspergillus species from section Flavi.</title>
        <authorList>
            <consortium name="DOE Joint Genome Institute"/>
            <person name="Kjaerbolling I."/>
            <person name="Vesth T."/>
            <person name="Frisvad J.C."/>
            <person name="Nybo J.L."/>
            <person name="Theobald S."/>
            <person name="Kildgaard S."/>
            <person name="Isbrandt T."/>
            <person name="Kuo A."/>
            <person name="Sato A."/>
            <person name="Lyhne E.K."/>
            <person name="Kogle M.E."/>
            <person name="Wiebenga A."/>
            <person name="Kun R.S."/>
            <person name="Lubbers R.J."/>
            <person name="Makela M.R."/>
            <person name="Barry K."/>
            <person name="Chovatia M."/>
            <person name="Clum A."/>
            <person name="Daum C."/>
            <person name="Haridas S."/>
            <person name="He G."/>
            <person name="LaButti K."/>
            <person name="Lipzen A."/>
            <person name="Mondo S."/>
            <person name="Riley R."/>
            <person name="Salamov A."/>
            <person name="Simmons B.A."/>
            <person name="Magnuson J.K."/>
            <person name="Henrissat B."/>
            <person name="Mortensen U.H."/>
            <person name="Larsen T.O."/>
            <person name="Devries R.P."/>
            <person name="Grigoriev I.V."/>
            <person name="Machida M."/>
            <person name="Baker S.E."/>
            <person name="Andersen M.R."/>
        </authorList>
    </citation>
    <scope>NUCLEOTIDE SEQUENCE [LARGE SCALE GENOMIC DNA]</scope>
    <source>
        <strain evidence="2 3">IBT 29228</strain>
    </source>
</reference>
<feature type="compositionally biased region" description="Low complexity" evidence="1">
    <location>
        <begin position="264"/>
        <end position="278"/>
    </location>
</feature>
<evidence type="ECO:0000313" key="3">
    <source>
        <dbReference type="Proteomes" id="UP000326198"/>
    </source>
</evidence>
<protein>
    <submittedName>
        <fullName evidence="2">Uncharacterized protein</fullName>
    </submittedName>
</protein>
<proteinExistence type="predicted"/>
<evidence type="ECO:0000256" key="1">
    <source>
        <dbReference type="SAM" id="MobiDB-lite"/>
    </source>
</evidence>
<feature type="compositionally biased region" description="Low complexity" evidence="1">
    <location>
        <begin position="108"/>
        <end position="119"/>
    </location>
</feature>